<comment type="caution">
    <text evidence="2">The sequence shown here is derived from an EMBL/GenBank/DDBJ whole genome shotgun (WGS) entry which is preliminary data.</text>
</comment>
<proteinExistence type="predicted"/>
<organism evidence="2 3">
    <name type="scientific">Sphagnurus paluster</name>
    <dbReference type="NCBI Taxonomy" id="117069"/>
    <lineage>
        <taxon>Eukaryota</taxon>
        <taxon>Fungi</taxon>
        <taxon>Dikarya</taxon>
        <taxon>Basidiomycota</taxon>
        <taxon>Agaricomycotina</taxon>
        <taxon>Agaricomycetes</taxon>
        <taxon>Agaricomycetidae</taxon>
        <taxon>Agaricales</taxon>
        <taxon>Tricholomatineae</taxon>
        <taxon>Lyophyllaceae</taxon>
        <taxon>Sphagnurus</taxon>
    </lineage>
</organism>
<feature type="region of interest" description="Disordered" evidence="1">
    <location>
        <begin position="248"/>
        <end position="270"/>
    </location>
</feature>
<keyword evidence="3" id="KW-1185">Reference proteome</keyword>
<evidence type="ECO:0000313" key="3">
    <source>
        <dbReference type="Proteomes" id="UP000717328"/>
    </source>
</evidence>
<reference evidence="2" key="2">
    <citation type="submission" date="2021-10" db="EMBL/GenBank/DDBJ databases">
        <title>Phylogenomics reveals ancestral predisposition of the termite-cultivated fungus Termitomyces towards a domesticated lifestyle.</title>
        <authorList>
            <person name="Auxier B."/>
            <person name="Grum-Grzhimaylo A."/>
            <person name="Cardenas M.E."/>
            <person name="Lodge J.D."/>
            <person name="Laessoe T."/>
            <person name="Pedersen O."/>
            <person name="Smith M.E."/>
            <person name="Kuyper T.W."/>
            <person name="Franco-Molano E.A."/>
            <person name="Baroni T.J."/>
            <person name="Aanen D.K."/>
        </authorList>
    </citation>
    <scope>NUCLEOTIDE SEQUENCE</scope>
    <source>
        <strain evidence="2">D49</strain>
    </source>
</reference>
<protein>
    <submittedName>
        <fullName evidence="2">Uncharacterized protein</fullName>
    </submittedName>
</protein>
<dbReference type="Proteomes" id="UP000717328">
    <property type="component" value="Unassembled WGS sequence"/>
</dbReference>
<accession>A0A9P7FTG8</accession>
<evidence type="ECO:0000313" key="2">
    <source>
        <dbReference type="EMBL" id="KAG5634837.1"/>
    </source>
</evidence>
<gene>
    <name evidence="2" type="ORF">H0H81_000550</name>
</gene>
<dbReference type="OrthoDB" id="3128367at2759"/>
<evidence type="ECO:0000256" key="1">
    <source>
        <dbReference type="SAM" id="MobiDB-lite"/>
    </source>
</evidence>
<dbReference type="AlphaFoldDB" id="A0A9P7FTG8"/>
<feature type="compositionally biased region" description="Basic and acidic residues" evidence="1">
    <location>
        <begin position="248"/>
        <end position="262"/>
    </location>
</feature>
<dbReference type="InterPro" id="IPR027417">
    <property type="entry name" value="P-loop_NTPase"/>
</dbReference>
<name>A0A9P7FTG8_9AGAR</name>
<dbReference type="EMBL" id="JABCKI010006255">
    <property type="protein sequence ID" value="KAG5634837.1"/>
    <property type="molecule type" value="Genomic_DNA"/>
</dbReference>
<reference evidence="2" key="1">
    <citation type="submission" date="2021-02" db="EMBL/GenBank/DDBJ databases">
        <authorList>
            <person name="Nieuwenhuis M."/>
            <person name="Van De Peppel L.J.J."/>
        </authorList>
    </citation>
    <scope>NUCLEOTIDE SEQUENCE</scope>
    <source>
        <strain evidence="2">D49</strain>
    </source>
</reference>
<dbReference type="Gene3D" id="3.40.50.300">
    <property type="entry name" value="P-loop containing nucleotide triphosphate hydrolases"/>
    <property type="match status" value="1"/>
</dbReference>
<sequence length="318" mass="35882">MRLAGVIYLHDITQTRTLGTAKKNLDMFQKLCGGRRATRNTVLLTTKWGIIKKDVGIAREKQLKNHWKEMCEGGSWMARWNPPEDDEHKILMSIIRRHIPACGALGTQRRLGNKFENHASGELLTSQDSEDEWIIKDLLFHLKREAQMAEEKHALLLGTQVAKVRDLKKQLTEFAKQVFGLQVKLRVTQEKHILECQQLQKKLENGQQKIQELQKENSLSQTTQELLRQQLHEVTAKLDEAQAQLLDKKASDAETSNIKKESNSSTSLQGSLHTFPVQHLPGALEGATIPPLSSCLLQGMLRLGGAQKMSIVPYTDSG</sequence>